<feature type="domain" description="EfeO-type cupredoxin-like" evidence="1">
    <location>
        <begin position="22"/>
        <end position="119"/>
    </location>
</feature>
<evidence type="ECO:0000313" key="3">
    <source>
        <dbReference type="Proteomes" id="UP000252517"/>
    </source>
</evidence>
<sequence length="122" mass="13204">MIEHGKRDVFAFLVLILAGAGVAGGVSHAQADEMQVFNMDIRDGVITPNRIEVPAGTTFKIVVTNSGHSPAEFESLSLRREKVLAPGVKSFVVIRDISAGTYKFYDEFHMDQPSANGVIVAK</sequence>
<dbReference type="AlphaFoldDB" id="A0A367X3L3"/>
<evidence type="ECO:0000313" key="2">
    <source>
        <dbReference type="EMBL" id="RCK48256.1"/>
    </source>
</evidence>
<organism evidence="2 3">
    <name type="scientific">Thalassospira profundimaris</name>
    <dbReference type="NCBI Taxonomy" id="502049"/>
    <lineage>
        <taxon>Bacteria</taxon>
        <taxon>Pseudomonadati</taxon>
        <taxon>Pseudomonadota</taxon>
        <taxon>Alphaproteobacteria</taxon>
        <taxon>Rhodospirillales</taxon>
        <taxon>Thalassospiraceae</taxon>
        <taxon>Thalassospira</taxon>
    </lineage>
</organism>
<dbReference type="Proteomes" id="UP000252517">
    <property type="component" value="Unassembled WGS sequence"/>
</dbReference>
<dbReference type="InterPro" id="IPR028096">
    <property type="entry name" value="EfeO_Cupredoxin"/>
</dbReference>
<name>A0A367X3L3_9PROT</name>
<dbReference type="RefSeq" id="WP_114088969.1">
    <property type="nucleotide sequence ID" value="NZ_JPWH01000011.1"/>
</dbReference>
<dbReference type="Gene3D" id="2.60.40.420">
    <property type="entry name" value="Cupredoxins - blue copper proteins"/>
    <property type="match status" value="1"/>
</dbReference>
<dbReference type="SUPFAM" id="SSF49503">
    <property type="entry name" value="Cupredoxins"/>
    <property type="match status" value="1"/>
</dbReference>
<proteinExistence type="predicted"/>
<dbReference type="InterPro" id="IPR008972">
    <property type="entry name" value="Cupredoxin"/>
</dbReference>
<accession>A0A367X3L3</accession>
<evidence type="ECO:0000259" key="1">
    <source>
        <dbReference type="Pfam" id="PF13473"/>
    </source>
</evidence>
<reference evidence="2 3" key="1">
    <citation type="submission" date="2014-07" db="EMBL/GenBank/DDBJ databases">
        <title>Draft genome sequence of Thalassospira profundimaris S25-3-2.</title>
        <authorList>
            <person name="Lai Q."/>
            <person name="Shao Z."/>
        </authorList>
    </citation>
    <scope>NUCLEOTIDE SEQUENCE [LARGE SCALE GENOMIC DNA]</scope>
    <source>
        <strain evidence="2 3">S25-3-2</strain>
    </source>
</reference>
<dbReference type="OrthoDB" id="7161040at2"/>
<protein>
    <recommendedName>
        <fullName evidence="1">EfeO-type cupredoxin-like domain-containing protein</fullName>
    </recommendedName>
</protein>
<dbReference type="Pfam" id="PF13473">
    <property type="entry name" value="Cupredoxin_1"/>
    <property type="match status" value="1"/>
</dbReference>
<comment type="caution">
    <text evidence="2">The sequence shown here is derived from an EMBL/GenBank/DDBJ whole genome shotgun (WGS) entry which is preliminary data.</text>
</comment>
<gene>
    <name evidence="2" type="ORF">TH25_14415</name>
</gene>
<dbReference type="EMBL" id="JPWH01000011">
    <property type="protein sequence ID" value="RCK48256.1"/>
    <property type="molecule type" value="Genomic_DNA"/>
</dbReference>